<accession>A0A9D4BYS3</accession>
<protein>
    <submittedName>
        <fullName evidence="1">Uncharacterized protein</fullName>
    </submittedName>
</protein>
<sequence length="119" mass="13699">MGLWPYKYLEVSRRNQNLWPADGTLYLPGCQQTVSQSLACRWGPIPTWTSANRITISGLQMGPYTYLDVSRWYHNIWPADGAIRTPAVLSQGQHHVQHRQTLYSRIPCLVPDRMGKIFI</sequence>
<dbReference type="AlphaFoldDB" id="A0A9D4BYS3"/>
<name>A0A9D4BYS3_DREPO</name>
<evidence type="ECO:0000313" key="2">
    <source>
        <dbReference type="Proteomes" id="UP000828390"/>
    </source>
</evidence>
<dbReference type="EMBL" id="JAIWYP010000014">
    <property type="protein sequence ID" value="KAH3713468.1"/>
    <property type="molecule type" value="Genomic_DNA"/>
</dbReference>
<reference evidence="1" key="2">
    <citation type="submission" date="2020-11" db="EMBL/GenBank/DDBJ databases">
        <authorList>
            <person name="McCartney M.A."/>
            <person name="Auch B."/>
            <person name="Kono T."/>
            <person name="Mallez S."/>
            <person name="Becker A."/>
            <person name="Gohl D.M."/>
            <person name="Silverstein K.A.T."/>
            <person name="Koren S."/>
            <person name="Bechman K.B."/>
            <person name="Herman A."/>
            <person name="Abrahante J.E."/>
            <person name="Garbe J."/>
        </authorList>
    </citation>
    <scope>NUCLEOTIDE SEQUENCE</scope>
    <source>
        <strain evidence="1">Duluth1</strain>
        <tissue evidence="1">Whole animal</tissue>
    </source>
</reference>
<reference evidence="1" key="1">
    <citation type="journal article" date="2019" name="bioRxiv">
        <title>The Genome of the Zebra Mussel, Dreissena polymorpha: A Resource for Invasive Species Research.</title>
        <authorList>
            <person name="McCartney M.A."/>
            <person name="Auch B."/>
            <person name="Kono T."/>
            <person name="Mallez S."/>
            <person name="Zhang Y."/>
            <person name="Obille A."/>
            <person name="Becker A."/>
            <person name="Abrahante J.E."/>
            <person name="Garbe J."/>
            <person name="Badalamenti J.P."/>
            <person name="Herman A."/>
            <person name="Mangelson H."/>
            <person name="Liachko I."/>
            <person name="Sullivan S."/>
            <person name="Sone E.D."/>
            <person name="Koren S."/>
            <person name="Silverstein K.A.T."/>
            <person name="Beckman K.B."/>
            <person name="Gohl D.M."/>
        </authorList>
    </citation>
    <scope>NUCLEOTIDE SEQUENCE</scope>
    <source>
        <strain evidence="1">Duluth1</strain>
        <tissue evidence="1">Whole animal</tissue>
    </source>
</reference>
<evidence type="ECO:0000313" key="1">
    <source>
        <dbReference type="EMBL" id="KAH3713468.1"/>
    </source>
</evidence>
<keyword evidence="2" id="KW-1185">Reference proteome</keyword>
<comment type="caution">
    <text evidence="1">The sequence shown here is derived from an EMBL/GenBank/DDBJ whole genome shotgun (WGS) entry which is preliminary data.</text>
</comment>
<organism evidence="1 2">
    <name type="scientific">Dreissena polymorpha</name>
    <name type="common">Zebra mussel</name>
    <name type="synonym">Mytilus polymorpha</name>
    <dbReference type="NCBI Taxonomy" id="45954"/>
    <lineage>
        <taxon>Eukaryota</taxon>
        <taxon>Metazoa</taxon>
        <taxon>Spiralia</taxon>
        <taxon>Lophotrochozoa</taxon>
        <taxon>Mollusca</taxon>
        <taxon>Bivalvia</taxon>
        <taxon>Autobranchia</taxon>
        <taxon>Heteroconchia</taxon>
        <taxon>Euheterodonta</taxon>
        <taxon>Imparidentia</taxon>
        <taxon>Neoheterodontei</taxon>
        <taxon>Myida</taxon>
        <taxon>Dreissenoidea</taxon>
        <taxon>Dreissenidae</taxon>
        <taxon>Dreissena</taxon>
    </lineage>
</organism>
<gene>
    <name evidence="1" type="ORF">DPMN_073261</name>
</gene>
<proteinExistence type="predicted"/>
<dbReference type="Proteomes" id="UP000828390">
    <property type="component" value="Unassembled WGS sequence"/>
</dbReference>